<dbReference type="AlphaFoldDB" id="A0A8X7T0N5"/>
<name>A0A8X7T0N5_9BASI</name>
<reference evidence="2" key="1">
    <citation type="submission" date="2016-04" db="EMBL/GenBank/DDBJ databases">
        <authorList>
            <person name="Nguyen H.D."/>
            <person name="Samba Siva P."/>
            <person name="Cullis J."/>
            <person name="Levesque C.A."/>
            <person name="Hambleton S."/>
        </authorList>
    </citation>
    <scope>NUCLEOTIDE SEQUENCE</scope>
    <source>
        <strain evidence="2">DAOMC 236422</strain>
    </source>
</reference>
<dbReference type="Proteomes" id="UP000078113">
    <property type="component" value="Unassembled WGS sequence"/>
</dbReference>
<proteinExistence type="predicted"/>
<feature type="non-terminal residue" evidence="2">
    <location>
        <position position="1"/>
    </location>
</feature>
<feature type="compositionally biased region" description="Basic and acidic residues" evidence="1">
    <location>
        <begin position="76"/>
        <end position="89"/>
    </location>
</feature>
<evidence type="ECO:0000313" key="2">
    <source>
        <dbReference type="EMBL" id="KAE8259367.1"/>
    </source>
</evidence>
<evidence type="ECO:0000313" key="3">
    <source>
        <dbReference type="Proteomes" id="UP000078113"/>
    </source>
</evidence>
<sequence length="132" mass="14349">MPGGTRHRTDGSSNGKASCTSGKIRSANMASIQGRTDYSDGKAQDDSVKEDGQVPSKVRYVKTRRTPGTAQSHTEGPSRRRDDGRRPHGGEGQGLQGRSARGKVRDVLETAWPIRRDEDAVQLSGRWTVNDS</sequence>
<organism evidence="2 3">
    <name type="scientific">Tilletia walkeri</name>
    <dbReference type="NCBI Taxonomy" id="117179"/>
    <lineage>
        <taxon>Eukaryota</taxon>
        <taxon>Fungi</taxon>
        <taxon>Dikarya</taxon>
        <taxon>Basidiomycota</taxon>
        <taxon>Ustilaginomycotina</taxon>
        <taxon>Exobasidiomycetes</taxon>
        <taxon>Tilletiales</taxon>
        <taxon>Tilletiaceae</taxon>
        <taxon>Tilletia</taxon>
    </lineage>
</organism>
<dbReference type="EMBL" id="LWDG02001218">
    <property type="protein sequence ID" value="KAE8259367.1"/>
    <property type="molecule type" value="Genomic_DNA"/>
</dbReference>
<evidence type="ECO:0000256" key="1">
    <source>
        <dbReference type="SAM" id="MobiDB-lite"/>
    </source>
</evidence>
<protein>
    <submittedName>
        <fullName evidence="2">Uncharacterized protein</fullName>
    </submittedName>
</protein>
<reference evidence="2" key="2">
    <citation type="journal article" date="2019" name="IMA Fungus">
        <title>Genome sequencing and comparison of five Tilletia species to identify candidate genes for the detection of regulated species infecting wheat.</title>
        <authorList>
            <person name="Nguyen H.D.T."/>
            <person name="Sultana T."/>
            <person name="Kesanakurti P."/>
            <person name="Hambleton S."/>
        </authorList>
    </citation>
    <scope>NUCLEOTIDE SEQUENCE</scope>
    <source>
        <strain evidence="2">DAOMC 236422</strain>
    </source>
</reference>
<feature type="region of interest" description="Disordered" evidence="1">
    <location>
        <begin position="1"/>
        <end position="104"/>
    </location>
</feature>
<gene>
    <name evidence="2" type="ORF">A4X09_0g7815</name>
</gene>
<accession>A0A8X7T0N5</accession>
<feature type="compositionally biased region" description="Polar residues" evidence="1">
    <location>
        <begin position="11"/>
        <end position="36"/>
    </location>
</feature>
<feature type="compositionally biased region" description="Basic and acidic residues" evidence="1">
    <location>
        <begin position="37"/>
        <end position="52"/>
    </location>
</feature>
<comment type="caution">
    <text evidence="2">The sequence shown here is derived from an EMBL/GenBank/DDBJ whole genome shotgun (WGS) entry which is preliminary data.</text>
</comment>
<keyword evidence="3" id="KW-1185">Reference proteome</keyword>